<evidence type="ECO:0000313" key="8">
    <source>
        <dbReference type="EMBL" id="OWF50743.1"/>
    </source>
</evidence>
<sequence length="205" mass="23942">MTDDIFKAPRNRRPINRHDFEHSVGVPPSKRKKTKEDFYTFCTMILEYTQYESHRQEELRAQNNISPLDSSGSTAESYSSDTTVSAESPGHLELSHHLDMADSDNSHYMDDDADSHYRYSDTEFPEARGMQDDESWELITCFCLKPYAGRPMIECSDCNTWIHLSCAKIRKNNIPDTYICQNCRDSRYTKRKSNRIRTENNKFNV</sequence>
<dbReference type="AlphaFoldDB" id="A0A210QPS8"/>
<dbReference type="SUPFAM" id="SSF57903">
    <property type="entry name" value="FYVE/PHD zinc finger"/>
    <property type="match status" value="1"/>
</dbReference>
<dbReference type="PANTHER" id="PTHR14571">
    <property type="entry name" value="HISTONE-LYSINE N-METHYLTRANSFERASE SET-26-RELATED"/>
    <property type="match status" value="1"/>
</dbReference>
<keyword evidence="5" id="KW-0539">Nucleus</keyword>
<evidence type="ECO:0000256" key="5">
    <source>
        <dbReference type="ARBA" id="ARBA00023242"/>
    </source>
</evidence>
<dbReference type="STRING" id="6573.A0A210QPS8"/>
<dbReference type="Gene3D" id="3.30.40.10">
    <property type="entry name" value="Zinc/RING finger domain, C3HC4 (zinc finger)"/>
    <property type="match status" value="1"/>
</dbReference>
<dbReference type="GO" id="GO:0003682">
    <property type="term" value="F:chromatin binding"/>
    <property type="evidence" value="ECO:0007669"/>
    <property type="project" value="TreeGrafter"/>
</dbReference>
<keyword evidence="3" id="KW-0863">Zinc-finger</keyword>
<evidence type="ECO:0000256" key="6">
    <source>
        <dbReference type="SAM" id="MobiDB-lite"/>
    </source>
</evidence>
<dbReference type="SMART" id="SM00249">
    <property type="entry name" value="PHD"/>
    <property type="match status" value="1"/>
</dbReference>
<dbReference type="GO" id="GO:0005634">
    <property type="term" value="C:nucleus"/>
    <property type="evidence" value="ECO:0007669"/>
    <property type="project" value="UniProtKB-SubCell"/>
</dbReference>
<keyword evidence="9" id="KW-1185">Reference proteome</keyword>
<dbReference type="InterPro" id="IPR041947">
    <property type="entry name" value="PHD_PHF13"/>
</dbReference>
<dbReference type="EMBL" id="NEDP02002474">
    <property type="protein sequence ID" value="OWF50743.1"/>
    <property type="molecule type" value="Genomic_DNA"/>
</dbReference>
<feature type="domain" description="Zinc finger PHD-type" evidence="7">
    <location>
        <begin position="140"/>
        <end position="184"/>
    </location>
</feature>
<dbReference type="Proteomes" id="UP000242188">
    <property type="component" value="Unassembled WGS sequence"/>
</dbReference>
<dbReference type="OrthoDB" id="79252at2759"/>
<accession>A0A210QPS8</accession>
<evidence type="ECO:0000256" key="1">
    <source>
        <dbReference type="ARBA" id="ARBA00004123"/>
    </source>
</evidence>
<protein>
    <submittedName>
        <fullName evidence="8">PHD finger protein 13</fullName>
    </submittedName>
</protein>
<keyword evidence="2" id="KW-0479">Metal-binding</keyword>
<dbReference type="GO" id="GO:0007076">
    <property type="term" value="P:mitotic chromosome condensation"/>
    <property type="evidence" value="ECO:0007669"/>
    <property type="project" value="TreeGrafter"/>
</dbReference>
<keyword evidence="4" id="KW-0862">Zinc</keyword>
<comment type="subcellular location">
    <subcellularLocation>
        <location evidence="1">Nucleus</location>
    </subcellularLocation>
</comment>
<evidence type="ECO:0000256" key="4">
    <source>
        <dbReference type="ARBA" id="ARBA00022833"/>
    </source>
</evidence>
<comment type="caution">
    <text evidence="8">The sequence shown here is derived from an EMBL/GenBank/DDBJ whole genome shotgun (WGS) entry which is preliminary data.</text>
</comment>
<dbReference type="InterPro" id="IPR001965">
    <property type="entry name" value="Znf_PHD"/>
</dbReference>
<feature type="region of interest" description="Disordered" evidence="6">
    <location>
        <begin position="63"/>
        <end position="89"/>
    </location>
</feature>
<dbReference type="PANTHER" id="PTHR14571:SF13">
    <property type="entry name" value="PHD FINGER PROTEIN 13"/>
    <property type="match status" value="1"/>
</dbReference>
<proteinExistence type="predicted"/>
<name>A0A210QPS8_MIZYE</name>
<evidence type="ECO:0000259" key="7">
    <source>
        <dbReference type="SMART" id="SM00249"/>
    </source>
</evidence>
<feature type="region of interest" description="Disordered" evidence="6">
    <location>
        <begin position="1"/>
        <end position="31"/>
    </location>
</feature>
<organism evidence="8 9">
    <name type="scientific">Mizuhopecten yessoensis</name>
    <name type="common">Japanese scallop</name>
    <name type="synonym">Patinopecten yessoensis</name>
    <dbReference type="NCBI Taxonomy" id="6573"/>
    <lineage>
        <taxon>Eukaryota</taxon>
        <taxon>Metazoa</taxon>
        <taxon>Spiralia</taxon>
        <taxon>Lophotrochozoa</taxon>
        <taxon>Mollusca</taxon>
        <taxon>Bivalvia</taxon>
        <taxon>Autobranchia</taxon>
        <taxon>Pteriomorphia</taxon>
        <taxon>Pectinida</taxon>
        <taxon>Pectinoidea</taxon>
        <taxon>Pectinidae</taxon>
        <taxon>Mizuhopecten</taxon>
    </lineage>
</organism>
<dbReference type="Pfam" id="PF00628">
    <property type="entry name" value="PHD"/>
    <property type="match status" value="1"/>
</dbReference>
<evidence type="ECO:0000313" key="9">
    <source>
        <dbReference type="Proteomes" id="UP000242188"/>
    </source>
</evidence>
<dbReference type="GO" id="GO:0008270">
    <property type="term" value="F:zinc ion binding"/>
    <property type="evidence" value="ECO:0007669"/>
    <property type="project" value="UniProtKB-KW"/>
</dbReference>
<dbReference type="InterPro" id="IPR019787">
    <property type="entry name" value="Znf_PHD-finger"/>
</dbReference>
<feature type="compositionally biased region" description="Polar residues" evidence="6">
    <location>
        <begin position="63"/>
        <end position="86"/>
    </location>
</feature>
<evidence type="ECO:0000256" key="2">
    <source>
        <dbReference type="ARBA" id="ARBA00022723"/>
    </source>
</evidence>
<gene>
    <name evidence="8" type="ORF">KP79_PYT18159</name>
</gene>
<dbReference type="InterPro" id="IPR013083">
    <property type="entry name" value="Znf_RING/FYVE/PHD"/>
</dbReference>
<dbReference type="InterPro" id="IPR011011">
    <property type="entry name" value="Znf_FYVE_PHD"/>
</dbReference>
<reference evidence="8 9" key="1">
    <citation type="journal article" date="2017" name="Nat. Ecol. Evol.">
        <title>Scallop genome provides insights into evolution of bilaterian karyotype and development.</title>
        <authorList>
            <person name="Wang S."/>
            <person name="Zhang J."/>
            <person name="Jiao W."/>
            <person name="Li J."/>
            <person name="Xun X."/>
            <person name="Sun Y."/>
            <person name="Guo X."/>
            <person name="Huan P."/>
            <person name="Dong B."/>
            <person name="Zhang L."/>
            <person name="Hu X."/>
            <person name="Sun X."/>
            <person name="Wang J."/>
            <person name="Zhao C."/>
            <person name="Wang Y."/>
            <person name="Wang D."/>
            <person name="Huang X."/>
            <person name="Wang R."/>
            <person name="Lv J."/>
            <person name="Li Y."/>
            <person name="Zhang Z."/>
            <person name="Liu B."/>
            <person name="Lu W."/>
            <person name="Hui Y."/>
            <person name="Liang J."/>
            <person name="Zhou Z."/>
            <person name="Hou R."/>
            <person name="Li X."/>
            <person name="Liu Y."/>
            <person name="Li H."/>
            <person name="Ning X."/>
            <person name="Lin Y."/>
            <person name="Zhao L."/>
            <person name="Xing Q."/>
            <person name="Dou J."/>
            <person name="Li Y."/>
            <person name="Mao J."/>
            <person name="Guo H."/>
            <person name="Dou H."/>
            <person name="Li T."/>
            <person name="Mu C."/>
            <person name="Jiang W."/>
            <person name="Fu Q."/>
            <person name="Fu X."/>
            <person name="Miao Y."/>
            <person name="Liu J."/>
            <person name="Yu Q."/>
            <person name="Li R."/>
            <person name="Liao H."/>
            <person name="Li X."/>
            <person name="Kong Y."/>
            <person name="Jiang Z."/>
            <person name="Chourrout D."/>
            <person name="Li R."/>
            <person name="Bao Z."/>
        </authorList>
    </citation>
    <scope>NUCLEOTIDE SEQUENCE [LARGE SCALE GENOMIC DNA]</scope>
    <source>
        <strain evidence="8 9">PY_sf001</strain>
    </source>
</reference>
<dbReference type="CDD" id="cd15632">
    <property type="entry name" value="PHD_PHF13"/>
    <property type="match status" value="1"/>
</dbReference>
<evidence type="ECO:0000256" key="3">
    <source>
        <dbReference type="ARBA" id="ARBA00022771"/>
    </source>
</evidence>